<organism evidence="1">
    <name type="scientific">marine sediment metagenome</name>
    <dbReference type="NCBI Taxonomy" id="412755"/>
    <lineage>
        <taxon>unclassified sequences</taxon>
        <taxon>metagenomes</taxon>
        <taxon>ecological metagenomes</taxon>
    </lineage>
</organism>
<proteinExistence type="predicted"/>
<sequence>MKQYRLLDLFCGAGGAAKGYQQAGFYVVGVDNRPQPHYCGDEFYQADALTFPLEGYDAYHASPPCQHATRIGNQWRGLGYKYPELIEPTRDLLKSSGRPYVIENVMGSRLIHPIRLSGGMFRLGVKRQRLFECSFDIPFFFEVRNSEKTVMVCGHASISRDYEDYRKWPKAMGIDWMTKYELTQAIPPAYTEYIGKYLMRILINEAV</sequence>
<accession>X0W7V5</accession>
<evidence type="ECO:0008006" key="2">
    <source>
        <dbReference type="Google" id="ProtNLM"/>
    </source>
</evidence>
<gene>
    <name evidence="1" type="ORF">S01H1_50101</name>
</gene>
<dbReference type="SUPFAM" id="SSF53335">
    <property type="entry name" value="S-adenosyl-L-methionine-dependent methyltransferases"/>
    <property type="match status" value="1"/>
</dbReference>
<reference evidence="1" key="1">
    <citation type="journal article" date="2014" name="Front. Microbiol.">
        <title>High frequency of phylogenetically diverse reductive dehalogenase-homologous genes in deep subseafloor sedimentary metagenomes.</title>
        <authorList>
            <person name="Kawai M."/>
            <person name="Futagami T."/>
            <person name="Toyoda A."/>
            <person name="Takaki Y."/>
            <person name="Nishi S."/>
            <person name="Hori S."/>
            <person name="Arai W."/>
            <person name="Tsubouchi T."/>
            <person name="Morono Y."/>
            <person name="Uchiyama I."/>
            <person name="Ito T."/>
            <person name="Fujiyama A."/>
            <person name="Inagaki F."/>
            <person name="Takami H."/>
        </authorList>
    </citation>
    <scope>NUCLEOTIDE SEQUENCE</scope>
    <source>
        <strain evidence="1">Expedition CK06-06</strain>
    </source>
</reference>
<dbReference type="EMBL" id="BARS01032267">
    <property type="protein sequence ID" value="GAG27009.1"/>
    <property type="molecule type" value="Genomic_DNA"/>
</dbReference>
<dbReference type="InterPro" id="IPR029063">
    <property type="entry name" value="SAM-dependent_MTases_sf"/>
</dbReference>
<dbReference type="Gene3D" id="3.40.50.150">
    <property type="entry name" value="Vaccinia Virus protein VP39"/>
    <property type="match status" value="1"/>
</dbReference>
<protein>
    <recommendedName>
        <fullName evidence="2">DNA (cytosine-5-)-methyltransferase</fullName>
    </recommendedName>
</protein>
<comment type="caution">
    <text evidence="1">The sequence shown here is derived from an EMBL/GenBank/DDBJ whole genome shotgun (WGS) entry which is preliminary data.</text>
</comment>
<dbReference type="AlphaFoldDB" id="X0W7V5"/>
<evidence type="ECO:0000313" key="1">
    <source>
        <dbReference type="EMBL" id="GAG27009.1"/>
    </source>
</evidence>
<name>X0W7V5_9ZZZZ</name>